<evidence type="ECO:0000256" key="11">
    <source>
        <dbReference type="ARBA" id="ARBA00029766"/>
    </source>
</evidence>
<dbReference type="PROSITE" id="PS00794">
    <property type="entry name" value="HPPK"/>
    <property type="match status" value="1"/>
</dbReference>
<comment type="pathway">
    <text evidence="1">Cofactor biosynthesis; tetrahydrofolate biosynthesis; 2-amino-4-hydroxy-6-hydroxymethyl-7,8-dihydropteridine diphosphate from 7,8-dihydroneopterin triphosphate: step 4/4.</text>
</comment>
<dbReference type="STRING" id="314344.AL013_10675"/>
<evidence type="ECO:0000256" key="9">
    <source>
        <dbReference type="ARBA" id="ARBA00022909"/>
    </source>
</evidence>
<dbReference type="PANTHER" id="PTHR43071:SF1">
    <property type="entry name" value="2-AMINO-4-HYDROXY-6-HYDROXYMETHYLDIHYDROPTERIDINE PYROPHOSPHOKINASE"/>
    <property type="match status" value="1"/>
</dbReference>
<evidence type="ECO:0000256" key="1">
    <source>
        <dbReference type="ARBA" id="ARBA00005051"/>
    </source>
</evidence>
<evidence type="ECO:0000256" key="10">
    <source>
        <dbReference type="ARBA" id="ARBA00029409"/>
    </source>
</evidence>
<dbReference type="GO" id="GO:0046656">
    <property type="term" value="P:folic acid biosynthetic process"/>
    <property type="evidence" value="ECO:0007669"/>
    <property type="project" value="UniProtKB-KW"/>
</dbReference>
<evidence type="ECO:0000256" key="2">
    <source>
        <dbReference type="ARBA" id="ARBA00005810"/>
    </source>
</evidence>
<sequence length="165" mass="17753">MKYAYIALGGNLGEVKAAFGSARAEIAALPDTTVTASSLLYRTAPIGPPGQPDYYNAVIAAGTGISPLTLLNALQSIEQRHGRVRTLHWGARTLDLDIIAINTDIVELPQLSIPHPLMHTRQFVLRPMCDIYPAWHHPLLDVSAADLLADLLAAGEDPLAEGVVW</sequence>
<gene>
    <name evidence="14" type="ORF">SPV1_07209</name>
</gene>
<dbReference type="PANTHER" id="PTHR43071">
    <property type="entry name" value="2-AMINO-4-HYDROXY-6-HYDROXYMETHYLDIHYDROPTERIDINE PYROPHOSPHOKINASE"/>
    <property type="match status" value="1"/>
</dbReference>
<comment type="similarity">
    <text evidence="2">Belongs to the HPPK family.</text>
</comment>
<evidence type="ECO:0000256" key="4">
    <source>
        <dbReference type="ARBA" id="ARBA00016218"/>
    </source>
</evidence>
<dbReference type="OrthoDB" id="9808041at2"/>
<dbReference type="InParanoid" id="Q0F0B5"/>
<reference evidence="14 15" key="1">
    <citation type="submission" date="2006-09" db="EMBL/GenBank/DDBJ databases">
        <authorList>
            <person name="Emerson D."/>
            <person name="Ferriera S."/>
            <person name="Johnson J."/>
            <person name="Kravitz S."/>
            <person name="Halpern A."/>
            <person name="Remington K."/>
            <person name="Beeson K."/>
            <person name="Tran B."/>
            <person name="Rogers Y.-H."/>
            <person name="Friedman R."/>
            <person name="Venter J.C."/>
        </authorList>
    </citation>
    <scope>NUCLEOTIDE SEQUENCE [LARGE SCALE GENOMIC DNA]</scope>
    <source>
        <strain evidence="14 15">PV-1</strain>
    </source>
</reference>
<dbReference type="RefSeq" id="WP_009851734.1">
    <property type="nucleotide sequence ID" value="NZ_DS022295.1"/>
</dbReference>
<accession>Q0F0B5</accession>
<name>Q0F0B5_9PROT</name>
<dbReference type="GO" id="GO:0003848">
    <property type="term" value="F:2-amino-4-hydroxy-6-hydroxymethyldihydropteridine diphosphokinase activity"/>
    <property type="evidence" value="ECO:0007669"/>
    <property type="project" value="UniProtKB-EC"/>
</dbReference>
<dbReference type="FunCoup" id="Q0F0B5">
    <property type="interactions" value="436"/>
</dbReference>
<keyword evidence="6" id="KW-0547">Nucleotide-binding</keyword>
<evidence type="ECO:0000313" key="14">
    <source>
        <dbReference type="EMBL" id="EAU55113.1"/>
    </source>
</evidence>
<dbReference type="AlphaFoldDB" id="Q0F0B5"/>
<evidence type="ECO:0000256" key="12">
    <source>
        <dbReference type="ARBA" id="ARBA00033413"/>
    </source>
</evidence>
<dbReference type="InterPro" id="IPR035907">
    <property type="entry name" value="Hppk_sf"/>
</dbReference>
<dbReference type="NCBIfam" id="TIGR01498">
    <property type="entry name" value="folK"/>
    <property type="match status" value="1"/>
</dbReference>
<dbReference type="EC" id="2.7.6.3" evidence="3"/>
<evidence type="ECO:0000256" key="5">
    <source>
        <dbReference type="ARBA" id="ARBA00022679"/>
    </source>
</evidence>
<organism evidence="14 15">
    <name type="scientific">Mariprofundus ferrooxydans PV-1</name>
    <dbReference type="NCBI Taxonomy" id="314345"/>
    <lineage>
        <taxon>Bacteria</taxon>
        <taxon>Pseudomonadati</taxon>
        <taxon>Pseudomonadota</taxon>
        <taxon>Candidatius Mariprofundia</taxon>
        <taxon>Mariprofundales</taxon>
        <taxon>Mariprofundaceae</taxon>
        <taxon>Mariprofundus</taxon>
    </lineage>
</organism>
<comment type="function">
    <text evidence="10">Catalyzes the transfer of pyrophosphate from adenosine triphosphate (ATP) to 6-hydroxymethyl-7,8-dihydropterin, an enzymatic step in folate biosynthesis pathway.</text>
</comment>
<dbReference type="HOGENOM" id="CLU_097916_3_0_0"/>
<dbReference type="eggNOG" id="COG0801">
    <property type="taxonomic scope" value="Bacteria"/>
</dbReference>
<keyword evidence="8" id="KW-0067">ATP-binding</keyword>
<evidence type="ECO:0000313" key="15">
    <source>
        <dbReference type="Proteomes" id="UP000005297"/>
    </source>
</evidence>
<dbReference type="InterPro" id="IPR000550">
    <property type="entry name" value="Hppk"/>
</dbReference>
<comment type="caution">
    <text evidence="14">The sequence shown here is derived from an EMBL/GenBank/DDBJ whole genome shotgun (WGS) entry which is preliminary data.</text>
</comment>
<dbReference type="GO" id="GO:0016301">
    <property type="term" value="F:kinase activity"/>
    <property type="evidence" value="ECO:0007669"/>
    <property type="project" value="UniProtKB-KW"/>
</dbReference>
<dbReference type="CDD" id="cd00483">
    <property type="entry name" value="HPPK"/>
    <property type="match status" value="1"/>
</dbReference>
<protein>
    <recommendedName>
        <fullName evidence="4">2-amino-4-hydroxy-6-hydroxymethyldihydropteridine pyrophosphokinase</fullName>
        <ecNumber evidence="3">2.7.6.3</ecNumber>
    </recommendedName>
    <alternativeName>
        <fullName evidence="11">6-hydroxymethyl-7,8-dihydropterin pyrophosphokinase</fullName>
    </alternativeName>
    <alternativeName>
        <fullName evidence="12">7,8-dihydro-6-hydroxymethylpterin-pyrophosphokinase</fullName>
    </alternativeName>
</protein>
<dbReference type="GO" id="GO:0046654">
    <property type="term" value="P:tetrahydrofolate biosynthetic process"/>
    <property type="evidence" value="ECO:0007669"/>
    <property type="project" value="UniProtKB-UniPathway"/>
</dbReference>
<keyword evidence="5" id="KW-0808">Transferase</keyword>
<dbReference type="EMBL" id="AATS01000004">
    <property type="protein sequence ID" value="EAU55113.1"/>
    <property type="molecule type" value="Genomic_DNA"/>
</dbReference>
<evidence type="ECO:0000256" key="3">
    <source>
        <dbReference type="ARBA" id="ARBA00013253"/>
    </source>
</evidence>
<keyword evidence="7 14" id="KW-0418">Kinase</keyword>
<dbReference type="Gene3D" id="3.30.70.560">
    <property type="entry name" value="7,8-Dihydro-6-hydroxymethylpterin-pyrophosphokinase HPPK"/>
    <property type="match status" value="1"/>
</dbReference>
<evidence type="ECO:0000259" key="13">
    <source>
        <dbReference type="PROSITE" id="PS00794"/>
    </source>
</evidence>
<evidence type="ECO:0000256" key="6">
    <source>
        <dbReference type="ARBA" id="ARBA00022741"/>
    </source>
</evidence>
<dbReference type="Pfam" id="PF01288">
    <property type="entry name" value="HPPK"/>
    <property type="match status" value="1"/>
</dbReference>
<proteinExistence type="inferred from homology"/>
<evidence type="ECO:0000256" key="8">
    <source>
        <dbReference type="ARBA" id="ARBA00022840"/>
    </source>
</evidence>
<dbReference type="GO" id="GO:0005524">
    <property type="term" value="F:ATP binding"/>
    <property type="evidence" value="ECO:0007669"/>
    <property type="project" value="UniProtKB-KW"/>
</dbReference>
<dbReference type="SUPFAM" id="SSF55083">
    <property type="entry name" value="6-hydroxymethyl-7,8-dihydropterin pyrophosphokinase, HPPK"/>
    <property type="match status" value="1"/>
</dbReference>
<dbReference type="UniPathway" id="UPA00077">
    <property type="reaction ID" value="UER00155"/>
</dbReference>
<feature type="domain" description="7,8-dihydro-6-hydroxymethylpterin-pyrophosphokinase" evidence="13">
    <location>
        <begin position="88"/>
        <end position="99"/>
    </location>
</feature>
<keyword evidence="15" id="KW-1185">Reference proteome</keyword>
<evidence type="ECO:0000256" key="7">
    <source>
        <dbReference type="ARBA" id="ARBA00022777"/>
    </source>
</evidence>
<dbReference type="Proteomes" id="UP000005297">
    <property type="component" value="Unassembled WGS sequence"/>
</dbReference>
<keyword evidence="9" id="KW-0289">Folate biosynthesis</keyword>